<dbReference type="Proteomes" id="UP000494165">
    <property type="component" value="Unassembled WGS sequence"/>
</dbReference>
<keyword evidence="3" id="KW-1185">Reference proteome</keyword>
<evidence type="ECO:0000313" key="3">
    <source>
        <dbReference type="Proteomes" id="UP000494165"/>
    </source>
</evidence>
<protein>
    <submittedName>
        <fullName evidence="2">Uncharacterized protein</fullName>
    </submittedName>
</protein>
<sequence>MVLEGRIAREEASVVDGLQFLKDVSAGQHIHFGRKSSFAKSASEKRSAPKHAKNQPSTKQSNLLNQTRPNWANSDDTALDSTWVDANECTGKSVGVDTLLRVHLNGQVHSRADVRRQFLAIDKQRVRKGAGFQ</sequence>
<feature type="compositionally biased region" description="Polar residues" evidence="1">
    <location>
        <begin position="54"/>
        <end position="77"/>
    </location>
</feature>
<dbReference type="EMBL" id="CADEPI010000085">
    <property type="protein sequence ID" value="CAB3373504.1"/>
    <property type="molecule type" value="Genomic_DNA"/>
</dbReference>
<accession>A0A8S1CPY4</accession>
<proteinExistence type="predicted"/>
<feature type="region of interest" description="Disordered" evidence="1">
    <location>
        <begin position="35"/>
        <end position="77"/>
    </location>
</feature>
<evidence type="ECO:0000313" key="2">
    <source>
        <dbReference type="EMBL" id="CAB3373504.1"/>
    </source>
</evidence>
<name>A0A8S1CPY4_9INSE</name>
<reference evidence="2 3" key="1">
    <citation type="submission" date="2020-04" db="EMBL/GenBank/DDBJ databases">
        <authorList>
            <person name="Alioto T."/>
            <person name="Alioto T."/>
            <person name="Gomez Garrido J."/>
        </authorList>
    </citation>
    <scope>NUCLEOTIDE SEQUENCE [LARGE SCALE GENOMIC DNA]</scope>
</reference>
<evidence type="ECO:0000256" key="1">
    <source>
        <dbReference type="SAM" id="MobiDB-lite"/>
    </source>
</evidence>
<comment type="caution">
    <text evidence="2">The sequence shown here is derived from an EMBL/GenBank/DDBJ whole genome shotgun (WGS) entry which is preliminary data.</text>
</comment>
<dbReference type="AlphaFoldDB" id="A0A8S1CPY4"/>
<gene>
    <name evidence="2" type="ORF">CLODIP_2_CD15650</name>
</gene>
<organism evidence="2 3">
    <name type="scientific">Cloeon dipterum</name>
    <dbReference type="NCBI Taxonomy" id="197152"/>
    <lineage>
        <taxon>Eukaryota</taxon>
        <taxon>Metazoa</taxon>
        <taxon>Ecdysozoa</taxon>
        <taxon>Arthropoda</taxon>
        <taxon>Hexapoda</taxon>
        <taxon>Insecta</taxon>
        <taxon>Pterygota</taxon>
        <taxon>Palaeoptera</taxon>
        <taxon>Ephemeroptera</taxon>
        <taxon>Pisciforma</taxon>
        <taxon>Baetidae</taxon>
        <taxon>Cloeon</taxon>
    </lineage>
</organism>